<comment type="caution">
    <text evidence="5">The sequence shown here is derived from an EMBL/GenBank/DDBJ whole genome shotgun (WGS) entry which is preliminary data.</text>
</comment>
<dbReference type="SUPFAM" id="SSF46689">
    <property type="entry name" value="Homeodomain-like"/>
    <property type="match status" value="1"/>
</dbReference>
<dbReference type="PROSITE" id="PS50977">
    <property type="entry name" value="HTH_TETR_2"/>
    <property type="match status" value="1"/>
</dbReference>
<dbReference type="SUPFAM" id="SSF48498">
    <property type="entry name" value="Tetracyclin repressor-like, C-terminal domain"/>
    <property type="match status" value="1"/>
</dbReference>
<keyword evidence="3" id="KW-0175">Coiled coil</keyword>
<evidence type="ECO:0000259" key="4">
    <source>
        <dbReference type="PROSITE" id="PS50977"/>
    </source>
</evidence>
<dbReference type="EMBL" id="JGZB01000004">
    <property type="protein sequence ID" value="KFI68122.1"/>
    <property type="molecule type" value="Genomic_DNA"/>
</dbReference>
<dbReference type="Gene3D" id="1.10.357.10">
    <property type="entry name" value="Tetracycline Repressor, domain 2"/>
    <property type="match status" value="1"/>
</dbReference>
<dbReference type="PRINTS" id="PR00455">
    <property type="entry name" value="HTHTETR"/>
</dbReference>
<reference evidence="5 6" key="1">
    <citation type="submission" date="2014-03" db="EMBL/GenBank/DDBJ databases">
        <title>Genomics of Bifidobacteria.</title>
        <authorList>
            <person name="Ventura M."/>
            <person name="Milani C."/>
            <person name="Lugli G.A."/>
        </authorList>
    </citation>
    <scope>NUCLEOTIDE SEQUENCE [LARGE SCALE GENOMIC DNA]</scope>
    <source>
        <strain evidence="5 6">LMG 11591</strain>
    </source>
</reference>
<evidence type="ECO:0000256" key="3">
    <source>
        <dbReference type="SAM" id="Coils"/>
    </source>
</evidence>
<dbReference type="STRING" id="1692.BMAGN_0070"/>
<dbReference type="Pfam" id="PF00440">
    <property type="entry name" value="TetR_N"/>
    <property type="match status" value="1"/>
</dbReference>
<evidence type="ECO:0000256" key="1">
    <source>
        <dbReference type="ARBA" id="ARBA00023125"/>
    </source>
</evidence>
<dbReference type="PANTHER" id="PTHR43479">
    <property type="entry name" value="ACREF/ENVCD OPERON REPRESSOR-RELATED"/>
    <property type="match status" value="1"/>
</dbReference>
<evidence type="ECO:0000256" key="2">
    <source>
        <dbReference type="PROSITE-ProRule" id="PRU00335"/>
    </source>
</evidence>
<dbReference type="InterPro" id="IPR050624">
    <property type="entry name" value="HTH-type_Tx_Regulator"/>
</dbReference>
<gene>
    <name evidence="5" type="ORF">BMAGN_0070</name>
</gene>
<organism evidence="5 6">
    <name type="scientific">Bifidobacterium magnum</name>
    <dbReference type="NCBI Taxonomy" id="1692"/>
    <lineage>
        <taxon>Bacteria</taxon>
        <taxon>Bacillati</taxon>
        <taxon>Actinomycetota</taxon>
        <taxon>Actinomycetes</taxon>
        <taxon>Bifidobacteriales</taxon>
        <taxon>Bifidobacteriaceae</taxon>
        <taxon>Bifidobacterium</taxon>
    </lineage>
</organism>
<keyword evidence="6" id="KW-1185">Reference proteome</keyword>
<sequence length="277" mass="31013">MGSNSRMTSFQRREQLIGVGRSLFASKGFESVSVEEIAAHAKVSKPIVYEHFGGKEGLYAVVVDREMRSLSETLFRALEDPSDAHPRQIVERTALALLTYIEENAEGFQVLVRDSPTDTSASFSSLWGDISLRVEDVLRIWFTRQNMPTEGVEYYAQMLVGMTVFTGQYWAMQQVMGKEELAALIVNLAWNGLAHMKAHPQLRFEDELYECGDGGNIEVVAAFGNAEYPDAKEIKRMEKAERKAAKLAEKEAKLEAKEAAREAKLLEKEAKLRAANA</sequence>
<dbReference type="InterPro" id="IPR001647">
    <property type="entry name" value="HTH_TetR"/>
</dbReference>
<protein>
    <submittedName>
        <fullName evidence="5">TetR-type transcriptional regulator</fullName>
    </submittedName>
</protein>
<dbReference type="Proteomes" id="UP000029052">
    <property type="component" value="Unassembled WGS sequence"/>
</dbReference>
<dbReference type="InterPro" id="IPR023772">
    <property type="entry name" value="DNA-bd_HTH_TetR-type_CS"/>
</dbReference>
<dbReference type="GO" id="GO:0003677">
    <property type="term" value="F:DNA binding"/>
    <property type="evidence" value="ECO:0007669"/>
    <property type="project" value="UniProtKB-UniRule"/>
</dbReference>
<keyword evidence="1 2" id="KW-0238">DNA-binding</keyword>
<proteinExistence type="predicted"/>
<dbReference type="AlphaFoldDB" id="A0A087BAS2"/>
<dbReference type="PANTHER" id="PTHR43479:SF11">
    <property type="entry name" value="ACREF_ENVCD OPERON REPRESSOR-RELATED"/>
    <property type="match status" value="1"/>
</dbReference>
<dbReference type="PROSITE" id="PS01081">
    <property type="entry name" value="HTH_TETR_1"/>
    <property type="match status" value="1"/>
</dbReference>
<feature type="domain" description="HTH tetR-type" evidence="4">
    <location>
        <begin position="10"/>
        <end position="70"/>
    </location>
</feature>
<feature type="DNA-binding region" description="H-T-H motif" evidence="2">
    <location>
        <begin position="33"/>
        <end position="52"/>
    </location>
</feature>
<feature type="coiled-coil region" evidence="3">
    <location>
        <begin position="230"/>
        <end position="269"/>
    </location>
</feature>
<accession>A0A087BAS2</accession>
<dbReference type="InterPro" id="IPR009057">
    <property type="entry name" value="Homeodomain-like_sf"/>
</dbReference>
<evidence type="ECO:0000313" key="6">
    <source>
        <dbReference type="Proteomes" id="UP000029052"/>
    </source>
</evidence>
<name>A0A087BAS2_9BIFI</name>
<evidence type="ECO:0000313" key="5">
    <source>
        <dbReference type="EMBL" id="KFI68122.1"/>
    </source>
</evidence>
<dbReference type="InterPro" id="IPR036271">
    <property type="entry name" value="Tet_transcr_reg_TetR-rel_C_sf"/>
</dbReference>
<dbReference type="eggNOG" id="COG1309">
    <property type="taxonomic scope" value="Bacteria"/>
</dbReference>
<dbReference type="RefSeq" id="WP_022860337.1">
    <property type="nucleotide sequence ID" value="NZ_JGZB01000004.1"/>
</dbReference>